<dbReference type="AlphaFoldDB" id="A0A0M3JNZ8"/>
<dbReference type="EC" id="2.7.7.9" evidence="3"/>
<evidence type="ECO:0000256" key="5">
    <source>
        <dbReference type="ARBA" id="ARBA00022679"/>
    </source>
</evidence>
<dbReference type="Proteomes" id="UP000267096">
    <property type="component" value="Unassembled WGS sequence"/>
</dbReference>
<comment type="catalytic activity">
    <reaction evidence="8">
        <text>alpha-D-glucose 1-phosphate + UTP + H(+) = UDP-alpha-D-glucose + diphosphate</text>
        <dbReference type="Rhea" id="RHEA:19889"/>
        <dbReference type="ChEBI" id="CHEBI:15378"/>
        <dbReference type="ChEBI" id="CHEBI:33019"/>
        <dbReference type="ChEBI" id="CHEBI:46398"/>
        <dbReference type="ChEBI" id="CHEBI:58601"/>
        <dbReference type="ChEBI" id="CHEBI:58885"/>
        <dbReference type="EC" id="2.7.7.9"/>
    </reaction>
    <physiologicalReaction direction="left-to-right" evidence="8">
        <dbReference type="Rhea" id="RHEA:19890"/>
    </physiologicalReaction>
</comment>
<evidence type="ECO:0000256" key="4">
    <source>
        <dbReference type="ARBA" id="ARBA00019048"/>
    </source>
</evidence>
<accession>A0A0M3JNZ8</accession>
<dbReference type="OrthoDB" id="932129at2759"/>
<dbReference type="PANTHER" id="PTHR43511">
    <property type="match status" value="1"/>
</dbReference>
<dbReference type="Pfam" id="PF01704">
    <property type="entry name" value="UDPGP"/>
    <property type="match status" value="1"/>
</dbReference>
<evidence type="ECO:0000256" key="8">
    <source>
        <dbReference type="ARBA" id="ARBA00047432"/>
    </source>
</evidence>
<organism evidence="11">
    <name type="scientific">Anisakis simplex</name>
    <name type="common">Herring worm</name>
    <dbReference type="NCBI Taxonomy" id="6269"/>
    <lineage>
        <taxon>Eukaryota</taxon>
        <taxon>Metazoa</taxon>
        <taxon>Ecdysozoa</taxon>
        <taxon>Nematoda</taxon>
        <taxon>Chromadorea</taxon>
        <taxon>Rhabditida</taxon>
        <taxon>Spirurina</taxon>
        <taxon>Ascaridomorpha</taxon>
        <taxon>Ascaridoidea</taxon>
        <taxon>Anisakidae</taxon>
        <taxon>Anisakis</taxon>
        <taxon>Anisakis simplex complex</taxon>
    </lineage>
</organism>
<comment type="similarity">
    <text evidence="1">Belongs to the UDPGP type 1 family.</text>
</comment>
<sequence>MPKPDSNGQAWYPPGHGNIFESMQFNGILDDLIAEGRQICFISNIDNIGAVVDLSIAKYMIDSNIDYLMECTEKTVADTKVCILFQ</sequence>
<dbReference type="SUPFAM" id="SSF53448">
    <property type="entry name" value="Nucleotide-diphospho-sugar transferases"/>
    <property type="match status" value="1"/>
</dbReference>
<comment type="subunit">
    <text evidence="2">Homooctamer.</text>
</comment>
<dbReference type="InterPro" id="IPR002618">
    <property type="entry name" value="UDPGP_fam"/>
</dbReference>
<dbReference type="Gene3D" id="3.90.550.10">
    <property type="entry name" value="Spore Coat Polysaccharide Biosynthesis Protein SpsA, Chain A"/>
    <property type="match status" value="1"/>
</dbReference>
<keyword evidence="6" id="KW-0548">Nucleotidyltransferase</keyword>
<dbReference type="InterPro" id="IPR016267">
    <property type="entry name" value="UDPGP_trans"/>
</dbReference>
<evidence type="ECO:0000313" key="11">
    <source>
        <dbReference type="WBParaSite" id="ASIM_0000939101-mRNA-1"/>
    </source>
</evidence>
<evidence type="ECO:0000256" key="2">
    <source>
        <dbReference type="ARBA" id="ARBA00011823"/>
    </source>
</evidence>
<dbReference type="InterPro" id="IPR029044">
    <property type="entry name" value="Nucleotide-diphossugar_trans"/>
</dbReference>
<dbReference type="GO" id="GO:0003983">
    <property type="term" value="F:UTP:glucose-1-phosphate uridylyltransferase activity"/>
    <property type="evidence" value="ECO:0007669"/>
    <property type="project" value="UniProtKB-EC"/>
</dbReference>
<gene>
    <name evidence="9" type="ORF">ASIM_LOCUS9129</name>
</gene>
<protein>
    <recommendedName>
        <fullName evidence="4">UTP--glucose-1-phosphate uridylyltransferase</fullName>
        <ecNumber evidence="3">2.7.7.9</ecNumber>
    </recommendedName>
</protein>
<dbReference type="GO" id="GO:0006011">
    <property type="term" value="P:UDP-alpha-D-glucose metabolic process"/>
    <property type="evidence" value="ECO:0007669"/>
    <property type="project" value="InterPro"/>
</dbReference>
<reference evidence="11" key="1">
    <citation type="submission" date="2017-02" db="UniProtKB">
        <authorList>
            <consortium name="WormBaseParasite"/>
        </authorList>
    </citation>
    <scope>IDENTIFICATION</scope>
</reference>
<evidence type="ECO:0000256" key="1">
    <source>
        <dbReference type="ARBA" id="ARBA00010401"/>
    </source>
</evidence>
<dbReference type="UniPathway" id="UPA00164"/>
<dbReference type="EMBL" id="UYRR01026865">
    <property type="protein sequence ID" value="VDK37011.1"/>
    <property type="molecule type" value="Genomic_DNA"/>
</dbReference>
<dbReference type="GO" id="GO:0005978">
    <property type="term" value="P:glycogen biosynthetic process"/>
    <property type="evidence" value="ECO:0007669"/>
    <property type="project" value="UniProtKB-UniPathway"/>
</dbReference>
<keyword evidence="5" id="KW-0808">Transferase</keyword>
<proteinExistence type="inferred from homology"/>
<evidence type="ECO:0000256" key="6">
    <source>
        <dbReference type="ARBA" id="ARBA00022695"/>
    </source>
</evidence>
<keyword evidence="10" id="KW-1185">Reference proteome</keyword>
<dbReference type="WBParaSite" id="ASIM_0000939101-mRNA-1">
    <property type="protein sequence ID" value="ASIM_0000939101-mRNA-1"/>
    <property type="gene ID" value="ASIM_0000939101"/>
</dbReference>
<evidence type="ECO:0000313" key="10">
    <source>
        <dbReference type="Proteomes" id="UP000267096"/>
    </source>
</evidence>
<evidence type="ECO:0000313" key="9">
    <source>
        <dbReference type="EMBL" id="VDK37011.1"/>
    </source>
</evidence>
<reference evidence="9 10" key="2">
    <citation type="submission" date="2018-11" db="EMBL/GenBank/DDBJ databases">
        <authorList>
            <consortium name="Pathogen Informatics"/>
        </authorList>
    </citation>
    <scope>NUCLEOTIDE SEQUENCE [LARGE SCALE GENOMIC DNA]</scope>
</reference>
<evidence type="ECO:0000256" key="3">
    <source>
        <dbReference type="ARBA" id="ARBA00012415"/>
    </source>
</evidence>
<name>A0A0M3JNZ8_ANISI</name>
<evidence type="ECO:0000256" key="7">
    <source>
        <dbReference type="ARBA" id="ARBA00023579"/>
    </source>
</evidence>
<comment type="function">
    <text evidence="7">UTP--glucose-1-phosphate uridylyltransferase catalyzing the conversion of glucose-1-phosphate into UDP-glucose, a crucial precursor for the production of glycogen.</text>
</comment>